<dbReference type="Gene3D" id="1.10.510.10">
    <property type="entry name" value="Transferase(Phosphotransferase) domain 1"/>
    <property type="match status" value="1"/>
</dbReference>
<dbReference type="PANTHER" id="PTHR43289:SF6">
    <property type="entry name" value="SERINE_THREONINE-PROTEIN KINASE NEKL-3"/>
    <property type="match status" value="1"/>
</dbReference>
<dbReference type="PROSITE" id="PS50011">
    <property type="entry name" value="PROTEIN_KINASE_DOM"/>
    <property type="match status" value="1"/>
</dbReference>
<dbReference type="SMART" id="SM00220">
    <property type="entry name" value="S_TKc"/>
    <property type="match status" value="1"/>
</dbReference>
<keyword evidence="4" id="KW-0418">Kinase</keyword>
<dbReference type="InterPro" id="IPR013783">
    <property type="entry name" value="Ig-like_fold"/>
</dbReference>
<dbReference type="PROSITE" id="PS50853">
    <property type="entry name" value="FN3"/>
    <property type="match status" value="1"/>
</dbReference>
<reference evidence="10" key="2">
    <citation type="journal article" date="2021" name="PeerJ">
        <title>Extensive microbial diversity within the chicken gut microbiome revealed by metagenomics and culture.</title>
        <authorList>
            <person name="Gilroy R."/>
            <person name="Ravi A."/>
            <person name="Getino M."/>
            <person name="Pursley I."/>
            <person name="Horton D.L."/>
            <person name="Alikhan N.F."/>
            <person name="Baker D."/>
            <person name="Gharbi K."/>
            <person name="Hall N."/>
            <person name="Watson M."/>
            <person name="Adriaenssens E.M."/>
            <person name="Foster-Nyarko E."/>
            <person name="Jarju S."/>
            <person name="Secka A."/>
            <person name="Antonio M."/>
            <person name="Oren A."/>
            <person name="Chaudhuri R.R."/>
            <person name="La Ragione R."/>
            <person name="Hildebrand F."/>
            <person name="Pallen M.J."/>
        </authorList>
    </citation>
    <scope>NUCLEOTIDE SEQUENCE</scope>
    <source>
        <strain evidence="10">ChiBcec15-4380</strain>
    </source>
</reference>
<evidence type="ECO:0000256" key="3">
    <source>
        <dbReference type="ARBA" id="ARBA00022741"/>
    </source>
</evidence>
<evidence type="ECO:0000256" key="4">
    <source>
        <dbReference type="ARBA" id="ARBA00022777"/>
    </source>
</evidence>
<gene>
    <name evidence="10" type="ORF">IAA53_01715</name>
</gene>
<evidence type="ECO:0000313" key="11">
    <source>
        <dbReference type="Proteomes" id="UP000824239"/>
    </source>
</evidence>
<feature type="domain" description="Fibronectin type-III" evidence="9">
    <location>
        <begin position="679"/>
        <end position="773"/>
    </location>
</feature>
<dbReference type="AlphaFoldDB" id="A0A9D1AQ22"/>
<keyword evidence="7" id="KW-0812">Transmembrane</keyword>
<dbReference type="GO" id="GO:0004674">
    <property type="term" value="F:protein serine/threonine kinase activity"/>
    <property type="evidence" value="ECO:0007669"/>
    <property type="project" value="UniProtKB-EC"/>
</dbReference>
<dbReference type="GO" id="GO:0005524">
    <property type="term" value="F:ATP binding"/>
    <property type="evidence" value="ECO:0007669"/>
    <property type="project" value="UniProtKB-KW"/>
</dbReference>
<evidence type="ECO:0000256" key="5">
    <source>
        <dbReference type="ARBA" id="ARBA00022840"/>
    </source>
</evidence>
<dbReference type="InterPro" id="IPR008271">
    <property type="entry name" value="Ser/Thr_kinase_AS"/>
</dbReference>
<accession>A0A9D1AQ22</accession>
<dbReference type="CDD" id="cd00063">
    <property type="entry name" value="FN3"/>
    <property type="match status" value="2"/>
</dbReference>
<sequence length="899" mass="98589">MAEFELNTALLTNMEVQECLGRRGGTSVYSVKSTRSEQLYVLKHISVPESQKQVEALIFTGAASDQEAAQAYYQQVVADYQAELEQMESLSNSPNLDCFRSYEIRPKEDGVGFDVFLLAEFRTTLEQYLLKTDITHTSAVNLAMDLCNALADLREAGLIHRDVKPSNIYLSPQGHFMLGDMGLAKIEDLKYCSMPEGMLSPFSAPELFELMANVNETIDLYAVGLILYRIYNGNHAPLEDEKTSAKSADKLRITGQALPAPMFADYEMAEIIGKACAFKPEDRYQTPAELKEAISSYMMRNQVGDDPITPPIVADDVSVDQEAAEEAVEPVQFANTEEMDETFKENFTPDNEMLNALIESVHRDIDQDYDAGRSLEPPEDDVPLEGSGEKPRKRKKFAKWAPTILAVLVVLGLAGAAVWFFFIRTDTLTIDSIEALERTVDSITVSITTQESPDKLEVVCTDAYGNVTRQPYTGEPNVFSDLAAGTQYTISVEGFERETIAGVSSFITSTKSTTNIVSFTVNRETVSEIELSFVVDGSEPEEWTVAYGPTGGETETKVFTGHTVTLTGLDPDTEYTVTLMDPDDLQLTGATTATGKTIPSVTITDIRAFIPGSTATLTWEFTGDKPESWTLNITGTDGYSDTQTVTESTATLENLKAGETYTILITSDSMARAVSTEITPDDLTITDLTATPNETGGLTVSWNCEVSSDDTQWLVVYGVKGQETNAVEQASETTVTLNGLIPNSTYTIEIQEATGKAVAGETTLDYTMPQAESFKDYGFTTAYVSTWLRPSNDDWTYRNLGTTRTSFGPGEILAFACETLGNIQSSDDTVTTLLVVRDSDGNVVDHYSGEAVWSDMWSNDMYVGELSRMPETAGSYTLEIYFNGKLVETGKAITFTVTG</sequence>
<keyword evidence="5" id="KW-0067">ATP-binding</keyword>
<dbReference type="SMART" id="SM00060">
    <property type="entry name" value="FN3"/>
    <property type="match status" value="2"/>
</dbReference>
<dbReference type="PROSITE" id="PS00108">
    <property type="entry name" value="PROTEIN_KINASE_ST"/>
    <property type="match status" value="1"/>
</dbReference>
<feature type="domain" description="Protein kinase" evidence="8">
    <location>
        <begin position="14"/>
        <end position="298"/>
    </location>
</feature>
<evidence type="ECO:0000313" key="10">
    <source>
        <dbReference type="EMBL" id="HIR49999.1"/>
    </source>
</evidence>
<dbReference type="InterPro" id="IPR000719">
    <property type="entry name" value="Prot_kinase_dom"/>
</dbReference>
<protein>
    <recommendedName>
        <fullName evidence="1">non-specific serine/threonine protein kinase</fullName>
        <ecNumber evidence="1">2.7.11.1</ecNumber>
    </recommendedName>
</protein>
<keyword evidence="7" id="KW-1133">Transmembrane helix</keyword>
<dbReference type="EMBL" id="DVHE01000014">
    <property type="protein sequence ID" value="HIR49999.1"/>
    <property type="molecule type" value="Genomic_DNA"/>
</dbReference>
<dbReference type="SUPFAM" id="SSF56112">
    <property type="entry name" value="Protein kinase-like (PK-like)"/>
    <property type="match status" value="1"/>
</dbReference>
<organism evidence="10 11">
    <name type="scientific">Candidatus Avoscillospira avicola</name>
    <dbReference type="NCBI Taxonomy" id="2840706"/>
    <lineage>
        <taxon>Bacteria</taxon>
        <taxon>Bacillati</taxon>
        <taxon>Bacillota</taxon>
        <taxon>Clostridia</taxon>
        <taxon>Eubacteriales</taxon>
        <taxon>Oscillospiraceae</taxon>
        <taxon>Oscillospiraceae incertae sedis</taxon>
        <taxon>Candidatus Avoscillospira</taxon>
    </lineage>
</organism>
<dbReference type="SUPFAM" id="SSF49265">
    <property type="entry name" value="Fibronectin type III"/>
    <property type="match status" value="1"/>
</dbReference>
<dbReference type="Proteomes" id="UP000824239">
    <property type="component" value="Unassembled WGS sequence"/>
</dbReference>
<dbReference type="EC" id="2.7.11.1" evidence="1"/>
<dbReference type="Pfam" id="PF00069">
    <property type="entry name" value="Pkinase"/>
    <property type="match status" value="1"/>
</dbReference>
<feature type="transmembrane region" description="Helical" evidence="7">
    <location>
        <begin position="400"/>
        <end position="422"/>
    </location>
</feature>
<evidence type="ECO:0000256" key="2">
    <source>
        <dbReference type="ARBA" id="ARBA00022679"/>
    </source>
</evidence>
<evidence type="ECO:0000256" key="1">
    <source>
        <dbReference type="ARBA" id="ARBA00012513"/>
    </source>
</evidence>
<dbReference type="Pfam" id="PF00041">
    <property type="entry name" value="fn3"/>
    <property type="match status" value="1"/>
</dbReference>
<dbReference type="PANTHER" id="PTHR43289">
    <property type="entry name" value="MITOGEN-ACTIVATED PROTEIN KINASE KINASE KINASE 20-RELATED"/>
    <property type="match status" value="1"/>
</dbReference>
<evidence type="ECO:0000259" key="8">
    <source>
        <dbReference type="PROSITE" id="PS50011"/>
    </source>
</evidence>
<reference evidence="10" key="1">
    <citation type="submission" date="2020-10" db="EMBL/GenBank/DDBJ databases">
        <authorList>
            <person name="Gilroy R."/>
        </authorList>
    </citation>
    <scope>NUCLEOTIDE SEQUENCE</scope>
    <source>
        <strain evidence="10">ChiBcec15-4380</strain>
    </source>
</reference>
<feature type="region of interest" description="Disordered" evidence="6">
    <location>
        <begin position="369"/>
        <end position="391"/>
    </location>
</feature>
<dbReference type="InterPro" id="IPR011009">
    <property type="entry name" value="Kinase-like_dom_sf"/>
</dbReference>
<comment type="caution">
    <text evidence="10">The sequence shown here is derived from an EMBL/GenBank/DDBJ whole genome shotgun (WGS) entry which is preliminary data.</text>
</comment>
<dbReference type="InterPro" id="IPR036116">
    <property type="entry name" value="FN3_sf"/>
</dbReference>
<proteinExistence type="predicted"/>
<keyword evidence="3" id="KW-0547">Nucleotide-binding</keyword>
<keyword evidence="7" id="KW-0472">Membrane</keyword>
<keyword evidence="2" id="KW-0808">Transferase</keyword>
<evidence type="ECO:0000256" key="6">
    <source>
        <dbReference type="SAM" id="MobiDB-lite"/>
    </source>
</evidence>
<evidence type="ECO:0000259" key="9">
    <source>
        <dbReference type="PROSITE" id="PS50853"/>
    </source>
</evidence>
<dbReference type="Gene3D" id="2.60.40.10">
    <property type="entry name" value="Immunoglobulins"/>
    <property type="match status" value="2"/>
</dbReference>
<name>A0A9D1AQ22_9FIRM</name>
<dbReference type="InterPro" id="IPR003961">
    <property type="entry name" value="FN3_dom"/>
</dbReference>
<evidence type="ECO:0000256" key="7">
    <source>
        <dbReference type="SAM" id="Phobius"/>
    </source>
</evidence>